<dbReference type="AlphaFoldDB" id="A0A5C3F325"/>
<evidence type="ECO:0000313" key="2">
    <source>
        <dbReference type="EMBL" id="SPO38077.1"/>
    </source>
</evidence>
<evidence type="ECO:0000313" key="3">
    <source>
        <dbReference type="Proteomes" id="UP000323386"/>
    </source>
</evidence>
<organism evidence="2 3">
    <name type="scientific">Pseudozyma flocculosa</name>
    <dbReference type="NCBI Taxonomy" id="84751"/>
    <lineage>
        <taxon>Eukaryota</taxon>
        <taxon>Fungi</taxon>
        <taxon>Dikarya</taxon>
        <taxon>Basidiomycota</taxon>
        <taxon>Ustilaginomycotina</taxon>
        <taxon>Ustilaginomycetes</taxon>
        <taxon>Ustilaginales</taxon>
        <taxon>Ustilaginaceae</taxon>
        <taxon>Pseudozyma</taxon>
    </lineage>
</organism>
<dbReference type="Proteomes" id="UP000323386">
    <property type="component" value="Unassembled WGS sequence"/>
</dbReference>
<gene>
    <name evidence="2" type="ORF">PSFLO_03554</name>
</gene>
<accession>A0A5C3F325</accession>
<feature type="compositionally biased region" description="Basic residues" evidence="1">
    <location>
        <begin position="129"/>
        <end position="147"/>
    </location>
</feature>
<evidence type="ECO:0000256" key="1">
    <source>
        <dbReference type="SAM" id="MobiDB-lite"/>
    </source>
</evidence>
<sequence length="238" mass="26069">MGHFCRAARRRSTVDALVRCRALSAPSPSPVGYGATKQGQGAAWTDFEEAEQGIQAARTHVYPLRRGWLSRLRHVPVGAPACVASVEGAASASSSWAFDAQRQARSWCRIQPPLASRDVRRYASAKPRSGNRKPTTRKSRPRSRPQKSSRLPGPDGIGNVQQLPFTGLAANQRDGQANHTRPPVYLVPARLCAASLVPPDTDRQREQNVLPAVGRIHARANQERYDEVARIALSMPSR</sequence>
<dbReference type="EMBL" id="OOIP01000009">
    <property type="protein sequence ID" value="SPO38077.1"/>
    <property type="molecule type" value="Genomic_DNA"/>
</dbReference>
<name>A0A5C3F325_9BASI</name>
<feature type="region of interest" description="Disordered" evidence="1">
    <location>
        <begin position="118"/>
        <end position="162"/>
    </location>
</feature>
<reference evidence="2 3" key="1">
    <citation type="submission" date="2018-03" db="EMBL/GenBank/DDBJ databases">
        <authorList>
            <person name="Guldener U."/>
        </authorList>
    </citation>
    <scope>NUCLEOTIDE SEQUENCE [LARGE SCALE GENOMIC DNA]</scope>
    <source>
        <strain evidence="2 3">DAOM196992</strain>
    </source>
</reference>
<protein>
    <submittedName>
        <fullName evidence="2">Uncharacterized protein</fullName>
    </submittedName>
</protein>
<proteinExistence type="predicted"/>
<keyword evidence="3" id="KW-1185">Reference proteome</keyword>